<organism evidence="1 2">
    <name type="scientific">Capsicum baccatum</name>
    <name type="common">Peruvian pepper</name>
    <dbReference type="NCBI Taxonomy" id="33114"/>
    <lineage>
        <taxon>Eukaryota</taxon>
        <taxon>Viridiplantae</taxon>
        <taxon>Streptophyta</taxon>
        <taxon>Embryophyta</taxon>
        <taxon>Tracheophyta</taxon>
        <taxon>Spermatophyta</taxon>
        <taxon>Magnoliopsida</taxon>
        <taxon>eudicotyledons</taxon>
        <taxon>Gunneridae</taxon>
        <taxon>Pentapetalae</taxon>
        <taxon>asterids</taxon>
        <taxon>lamiids</taxon>
        <taxon>Solanales</taxon>
        <taxon>Solanaceae</taxon>
        <taxon>Solanoideae</taxon>
        <taxon>Capsiceae</taxon>
        <taxon>Capsicum</taxon>
    </lineage>
</organism>
<evidence type="ECO:0000313" key="1">
    <source>
        <dbReference type="EMBL" id="PHT45408.1"/>
    </source>
</evidence>
<dbReference type="Proteomes" id="UP000224567">
    <property type="component" value="Unassembled WGS sequence"/>
</dbReference>
<gene>
    <name evidence="1" type="ORF">CQW23_14566</name>
</gene>
<reference evidence="1 2" key="1">
    <citation type="journal article" date="2017" name="Genome Biol.">
        <title>New reference genome sequences of hot pepper reveal the massive evolution of plant disease-resistance genes by retroduplication.</title>
        <authorList>
            <person name="Kim S."/>
            <person name="Park J."/>
            <person name="Yeom S.I."/>
            <person name="Kim Y.M."/>
            <person name="Seo E."/>
            <person name="Kim K.T."/>
            <person name="Kim M.S."/>
            <person name="Lee J.M."/>
            <person name="Cheong K."/>
            <person name="Shin H.S."/>
            <person name="Kim S.B."/>
            <person name="Han K."/>
            <person name="Lee J."/>
            <person name="Park M."/>
            <person name="Lee H.A."/>
            <person name="Lee H.Y."/>
            <person name="Lee Y."/>
            <person name="Oh S."/>
            <person name="Lee J.H."/>
            <person name="Choi E."/>
            <person name="Choi E."/>
            <person name="Lee S.E."/>
            <person name="Jeon J."/>
            <person name="Kim H."/>
            <person name="Choi G."/>
            <person name="Song H."/>
            <person name="Lee J."/>
            <person name="Lee S.C."/>
            <person name="Kwon J.K."/>
            <person name="Lee H.Y."/>
            <person name="Koo N."/>
            <person name="Hong Y."/>
            <person name="Kim R.W."/>
            <person name="Kang W.H."/>
            <person name="Huh J.H."/>
            <person name="Kang B.C."/>
            <person name="Yang T.J."/>
            <person name="Lee Y.H."/>
            <person name="Bennetzen J.L."/>
            <person name="Choi D."/>
        </authorList>
    </citation>
    <scope>NUCLEOTIDE SEQUENCE [LARGE SCALE GENOMIC DNA]</scope>
    <source>
        <strain evidence="2">cv. PBC81</strain>
    </source>
</reference>
<keyword evidence="2" id="KW-1185">Reference proteome</keyword>
<dbReference type="OrthoDB" id="1932658at2759"/>
<dbReference type="EMBL" id="MLFT02000006">
    <property type="protein sequence ID" value="PHT45408.1"/>
    <property type="molecule type" value="Genomic_DNA"/>
</dbReference>
<dbReference type="AlphaFoldDB" id="A0A2G2WJI7"/>
<name>A0A2G2WJI7_CAPBA</name>
<accession>A0A2G2WJI7</accession>
<evidence type="ECO:0000313" key="2">
    <source>
        <dbReference type="Proteomes" id="UP000224567"/>
    </source>
</evidence>
<sequence length="84" mass="9531">MFLVIGSFESDFSSKENQTSPSFDNLLVNLSSSLIPFRPLHSNGALENSRIKTKKVISENGKDNDLRDEKIEEIEREISMKTKV</sequence>
<reference evidence="2" key="2">
    <citation type="journal article" date="2017" name="J. Anim. Genet.">
        <title>Multiple reference genome sequences of hot pepper reveal the massive evolution of plant disease resistance genes by retroduplication.</title>
        <authorList>
            <person name="Kim S."/>
            <person name="Park J."/>
            <person name="Yeom S.-I."/>
            <person name="Kim Y.-M."/>
            <person name="Seo E."/>
            <person name="Kim K.-T."/>
            <person name="Kim M.-S."/>
            <person name="Lee J.M."/>
            <person name="Cheong K."/>
            <person name="Shin H.-S."/>
            <person name="Kim S.-B."/>
            <person name="Han K."/>
            <person name="Lee J."/>
            <person name="Park M."/>
            <person name="Lee H.-A."/>
            <person name="Lee H.-Y."/>
            <person name="Lee Y."/>
            <person name="Oh S."/>
            <person name="Lee J.H."/>
            <person name="Choi E."/>
            <person name="Choi E."/>
            <person name="Lee S.E."/>
            <person name="Jeon J."/>
            <person name="Kim H."/>
            <person name="Choi G."/>
            <person name="Song H."/>
            <person name="Lee J."/>
            <person name="Lee S.-C."/>
            <person name="Kwon J.-K."/>
            <person name="Lee H.-Y."/>
            <person name="Koo N."/>
            <person name="Hong Y."/>
            <person name="Kim R.W."/>
            <person name="Kang W.-H."/>
            <person name="Huh J.H."/>
            <person name="Kang B.-C."/>
            <person name="Yang T.-J."/>
            <person name="Lee Y.-H."/>
            <person name="Bennetzen J.L."/>
            <person name="Choi D."/>
        </authorList>
    </citation>
    <scope>NUCLEOTIDE SEQUENCE [LARGE SCALE GENOMIC DNA]</scope>
    <source>
        <strain evidence="2">cv. PBC81</strain>
    </source>
</reference>
<comment type="caution">
    <text evidence="1">The sequence shown here is derived from an EMBL/GenBank/DDBJ whole genome shotgun (WGS) entry which is preliminary data.</text>
</comment>
<proteinExistence type="predicted"/>
<protein>
    <submittedName>
        <fullName evidence="1">Uncharacterized protein</fullName>
    </submittedName>
</protein>